<evidence type="ECO:0000313" key="2">
    <source>
        <dbReference type="Proteomes" id="UP000176593"/>
    </source>
</evidence>
<protein>
    <submittedName>
        <fullName evidence="1">Uncharacterized protein</fullName>
    </submittedName>
</protein>
<reference evidence="1 2" key="1">
    <citation type="journal article" date="2016" name="Nat. Commun.">
        <title>Thousands of microbial genomes shed light on interconnected biogeochemical processes in an aquifer system.</title>
        <authorList>
            <person name="Anantharaman K."/>
            <person name="Brown C.T."/>
            <person name="Hug L.A."/>
            <person name="Sharon I."/>
            <person name="Castelle C.J."/>
            <person name="Probst A.J."/>
            <person name="Thomas B.C."/>
            <person name="Singh A."/>
            <person name="Wilkins M.J."/>
            <person name="Karaoz U."/>
            <person name="Brodie E.L."/>
            <person name="Williams K.H."/>
            <person name="Hubbard S.S."/>
            <person name="Banfield J.F."/>
        </authorList>
    </citation>
    <scope>NUCLEOTIDE SEQUENCE [LARGE SCALE GENOMIC DNA]</scope>
</reference>
<dbReference type="AlphaFoldDB" id="A0A1F7VDG0"/>
<evidence type="ECO:0000313" key="1">
    <source>
        <dbReference type="EMBL" id="OGL88168.1"/>
    </source>
</evidence>
<accession>A0A1F7VDG0</accession>
<dbReference type="EMBL" id="MGEQ01000001">
    <property type="protein sequence ID" value="OGL88168.1"/>
    <property type="molecule type" value="Genomic_DNA"/>
</dbReference>
<comment type="caution">
    <text evidence="1">The sequence shown here is derived from an EMBL/GenBank/DDBJ whole genome shotgun (WGS) entry which is preliminary data.</text>
</comment>
<sequence>MTFAEVGGYRAGGAPPRATVSKFDVIYPASGDSEAAALYLREVYRGLDGQPKIDEFTRVPLSKREADKKLERELGKEYRGSGTEEGVVLEQFLIQEVDRNDWLGGAAFRTTRFDDLKGIDTVLEWDEAGRFGRYPRLLVDYTTSQLPERVAEKKEKLVRGGDVIYYRSPFETDEAGEEKQLSLYGMPVVILGIDKSFMPRIAGMAKQNEKPRTMRDGMLSKNISPITYKDHPLQVLLLEQALAQVDVQVRAAAARLLNLEKTIGDRGAADTLDALRFKIGSGRITPEEMIKMLKGIEPALRVYQEKNKGNTAVISNVLAIPKWENLAAVYQLLSEKMAEVQANKNADQLMAARAWKTASTTHKLLMKAA</sequence>
<gene>
    <name evidence="1" type="ORF">A3I41_00360</name>
</gene>
<dbReference type="Proteomes" id="UP000176593">
    <property type="component" value="Unassembled WGS sequence"/>
</dbReference>
<proteinExistence type="predicted"/>
<name>A0A1F7VDG0_9BACT</name>
<organism evidence="1 2">
    <name type="scientific">Candidatus Uhrbacteria bacterium RIFCSPLOWO2_02_FULL_48_18</name>
    <dbReference type="NCBI Taxonomy" id="1802408"/>
    <lineage>
        <taxon>Bacteria</taxon>
        <taxon>Candidatus Uhriibacteriota</taxon>
    </lineage>
</organism>